<dbReference type="SUPFAM" id="SSF53756">
    <property type="entry name" value="UDP-Glycosyltransferase/glycogen phosphorylase"/>
    <property type="match status" value="1"/>
</dbReference>
<dbReference type="EMBL" id="JACT01000001">
    <property type="protein sequence ID" value="KMS58496.1"/>
    <property type="molecule type" value="Genomic_DNA"/>
</dbReference>
<dbReference type="InterPro" id="IPR028098">
    <property type="entry name" value="Glyco_trans_4-like_N"/>
</dbReference>
<dbReference type="Proteomes" id="UP000052232">
    <property type="component" value="Unassembled WGS sequence"/>
</dbReference>
<dbReference type="STRING" id="1420583.V473_10410"/>
<feature type="domain" description="Glycosyl transferase family 1" evidence="1">
    <location>
        <begin position="220"/>
        <end position="368"/>
    </location>
</feature>
<protein>
    <submittedName>
        <fullName evidence="3">Glycosyl transferase family 1</fullName>
    </submittedName>
</protein>
<dbReference type="PANTHER" id="PTHR12526">
    <property type="entry name" value="GLYCOSYLTRANSFERASE"/>
    <property type="match status" value="1"/>
</dbReference>
<keyword evidence="4" id="KW-1185">Reference proteome</keyword>
<evidence type="ECO:0000259" key="2">
    <source>
        <dbReference type="Pfam" id="PF13439"/>
    </source>
</evidence>
<sequence>MPLRWTSRKASPRSTGCWTASSMIERPHILHVHGSFTLGGKEARAVRLMNIWGDKARHSIVSADPAAMGARDAIDSGLDVDFPDGPSFAGKPGLARYKVITAFLKRFDLVLTYNWGSMDAVMAHRLAGASAGLPPLIHHEDGFNADETDGLKVKRNLFRRLGLQRAHAMVVPSVRLETIARSVWKQPAGKVHLIRNGIDVARYAAPPAADAIPGLVRTPGKLLVGTLAGLRPVKNIPRLVRAVAAHRDRLQLVVVGEGPERDAILAQAAALGLDDIHMAGFMDRPWRFVGLFDIFALSSDSEQFPISLVEAMAAGVPAASMDVGDVANMVAPENRAFVVADEQGLSDALATLAGDADLRARLGAANRARATRDYAEGDMVNAYARLYGEALASPMILR</sequence>
<dbReference type="InterPro" id="IPR001296">
    <property type="entry name" value="Glyco_trans_1"/>
</dbReference>
<feature type="domain" description="Glycosyltransferase subfamily 4-like N-terminal" evidence="2">
    <location>
        <begin position="94"/>
        <end position="202"/>
    </location>
</feature>
<evidence type="ECO:0000313" key="3">
    <source>
        <dbReference type="EMBL" id="KMS58496.1"/>
    </source>
</evidence>
<comment type="caution">
    <text evidence="3">The sequence shown here is derived from an EMBL/GenBank/DDBJ whole genome shotgun (WGS) entry which is preliminary data.</text>
</comment>
<keyword evidence="3" id="KW-0808">Transferase</keyword>
<dbReference type="GO" id="GO:0016757">
    <property type="term" value="F:glycosyltransferase activity"/>
    <property type="evidence" value="ECO:0007669"/>
    <property type="project" value="InterPro"/>
</dbReference>
<accession>A0A0J7Y3L1</accession>
<organism evidence="3 4">
    <name type="scientific">Sphingobium cupriresistens LL01</name>
    <dbReference type="NCBI Taxonomy" id="1420583"/>
    <lineage>
        <taxon>Bacteria</taxon>
        <taxon>Pseudomonadati</taxon>
        <taxon>Pseudomonadota</taxon>
        <taxon>Alphaproteobacteria</taxon>
        <taxon>Sphingomonadales</taxon>
        <taxon>Sphingomonadaceae</taxon>
        <taxon>Sphingobium</taxon>
    </lineage>
</organism>
<name>A0A0J7Y3L1_9SPHN</name>
<evidence type="ECO:0000259" key="1">
    <source>
        <dbReference type="Pfam" id="PF00534"/>
    </source>
</evidence>
<dbReference type="Pfam" id="PF13439">
    <property type="entry name" value="Glyco_transf_4"/>
    <property type="match status" value="1"/>
</dbReference>
<reference evidence="3 4" key="1">
    <citation type="journal article" date="2015" name="G3 (Bethesda)">
        <title>Insights into Ongoing Evolution of the Hexachlorocyclohexane Catabolic Pathway from Comparative Genomics of Ten Sphingomonadaceae Strains.</title>
        <authorList>
            <person name="Pearce S.L."/>
            <person name="Oakeshott J.G."/>
            <person name="Pandey G."/>
        </authorList>
    </citation>
    <scope>NUCLEOTIDE SEQUENCE [LARGE SCALE GENOMIC DNA]</scope>
    <source>
        <strain evidence="3 4">LL01</strain>
    </source>
</reference>
<dbReference type="Gene3D" id="3.40.50.2000">
    <property type="entry name" value="Glycogen Phosphorylase B"/>
    <property type="match status" value="2"/>
</dbReference>
<dbReference type="PATRIC" id="fig|1420583.3.peg.2091"/>
<dbReference type="AlphaFoldDB" id="A0A0J7Y3L1"/>
<gene>
    <name evidence="3" type="ORF">V473_10410</name>
</gene>
<evidence type="ECO:0000313" key="4">
    <source>
        <dbReference type="Proteomes" id="UP000052232"/>
    </source>
</evidence>
<dbReference type="Pfam" id="PF00534">
    <property type="entry name" value="Glycos_transf_1"/>
    <property type="match status" value="1"/>
</dbReference>
<proteinExistence type="predicted"/>